<keyword evidence="7" id="KW-0274">FAD</keyword>
<dbReference type="PANTHER" id="PTHR30040:SF2">
    <property type="entry name" value="FAD:PROTEIN FMN TRANSFERASE"/>
    <property type="match status" value="1"/>
</dbReference>
<dbReference type="EMBL" id="CP027059">
    <property type="protein sequence ID" value="UQZ82008.1"/>
    <property type="molecule type" value="Genomic_DNA"/>
</dbReference>
<sequence length="337" mass="37986">MTDTTDQSSFIMHRFRFRAMGSNVEIAVRCEPADIQRVEQLAKDWFEAAEMRFSRFRPHSELSRLNRLEGGRFLISDAMLEVLLLAEAFHLQTEGTFDPFILNALRHAGYDRTFDEVKRRTEPPASSAPVRPDTKRQLLVDPVMKSVRLPLNMEIDLGGIVKSWTVKRLESYFQDKLAITRGFINAGGDLTVWSKPRGEDEPWLIGIENAWKPEADIGTLAISNGSAATSSKLGRTWPAADGIMRHHLIDPSTMRPSQSDAVQCTVSGWDIIGCEIWAKTICILGVTEGLSLLARNSRNYEALVFTDKHEVVYYGSKLSLGKQWNGLTIDHYHYADA</sequence>
<evidence type="ECO:0000256" key="5">
    <source>
        <dbReference type="ARBA" id="ARBA00022679"/>
    </source>
</evidence>
<comment type="cofactor">
    <cofactor evidence="1">
        <name>Mg(2+)</name>
        <dbReference type="ChEBI" id="CHEBI:18420"/>
    </cofactor>
</comment>
<evidence type="ECO:0000256" key="8">
    <source>
        <dbReference type="ARBA" id="ARBA00022842"/>
    </source>
</evidence>
<name>A0ABY4RIL0_9BACL</name>
<evidence type="ECO:0000313" key="12">
    <source>
        <dbReference type="Proteomes" id="UP001057134"/>
    </source>
</evidence>
<dbReference type="SUPFAM" id="SSF143631">
    <property type="entry name" value="ApbE-like"/>
    <property type="match status" value="1"/>
</dbReference>
<reference evidence="11" key="2">
    <citation type="journal article" date="2021" name="J Anim Sci Technol">
        <title>Complete genome sequence of Paenibacillus konkukensis sp. nov. SK3146 as a potential probiotic strain.</title>
        <authorList>
            <person name="Jung H.I."/>
            <person name="Park S."/>
            <person name="Niu K.M."/>
            <person name="Lee S.W."/>
            <person name="Kothari D."/>
            <person name="Yi K.J."/>
            <person name="Kim S.K."/>
        </authorList>
    </citation>
    <scope>NUCLEOTIDE SEQUENCE</scope>
    <source>
        <strain evidence="11">SK3146</strain>
    </source>
</reference>
<evidence type="ECO:0000256" key="6">
    <source>
        <dbReference type="ARBA" id="ARBA00022723"/>
    </source>
</evidence>
<keyword evidence="12" id="KW-1185">Reference proteome</keyword>
<gene>
    <name evidence="11" type="primary">apbE_2</name>
    <name evidence="11" type="ORF">SK3146_01165</name>
</gene>
<keyword evidence="11" id="KW-0449">Lipoprotein</keyword>
<dbReference type="InterPro" id="IPR003374">
    <property type="entry name" value="ApbE-like_sf"/>
</dbReference>
<keyword evidence="4" id="KW-0285">Flavoprotein</keyword>
<proteinExistence type="predicted"/>
<dbReference type="Gene3D" id="3.10.520.10">
    <property type="entry name" value="ApbE-like domains"/>
    <property type="match status" value="1"/>
</dbReference>
<keyword evidence="5" id="KW-0808">Transferase</keyword>
<evidence type="ECO:0000256" key="4">
    <source>
        <dbReference type="ARBA" id="ARBA00022630"/>
    </source>
</evidence>
<evidence type="ECO:0000256" key="10">
    <source>
        <dbReference type="ARBA" id="ARBA00048540"/>
    </source>
</evidence>
<dbReference type="EC" id="2.7.1.180" evidence="2"/>
<evidence type="ECO:0000256" key="1">
    <source>
        <dbReference type="ARBA" id="ARBA00001946"/>
    </source>
</evidence>
<keyword evidence="6" id="KW-0479">Metal-binding</keyword>
<evidence type="ECO:0000256" key="9">
    <source>
        <dbReference type="ARBA" id="ARBA00031306"/>
    </source>
</evidence>
<dbReference type="PANTHER" id="PTHR30040">
    <property type="entry name" value="THIAMINE BIOSYNTHESIS LIPOPROTEIN APBE"/>
    <property type="match status" value="1"/>
</dbReference>
<dbReference type="Pfam" id="PF02424">
    <property type="entry name" value="ApbE"/>
    <property type="match status" value="1"/>
</dbReference>
<dbReference type="InterPro" id="IPR024932">
    <property type="entry name" value="ApbE"/>
</dbReference>
<organism evidence="11 12">
    <name type="scientific">Paenibacillus konkukensis</name>
    <dbReference type="NCBI Taxonomy" id="2020716"/>
    <lineage>
        <taxon>Bacteria</taxon>
        <taxon>Bacillati</taxon>
        <taxon>Bacillota</taxon>
        <taxon>Bacilli</taxon>
        <taxon>Bacillales</taxon>
        <taxon>Paenibacillaceae</taxon>
        <taxon>Paenibacillus</taxon>
    </lineage>
</organism>
<evidence type="ECO:0000256" key="2">
    <source>
        <dbReference type="ARBA" id="ARBA00011955"/>
    </source>
</evidence>
<evidence type="ECO:0000313" key="11">
    <source>
        <dbReference type="EMBL" id="UQZ82008.1"/>
    </source>
</evidence>
<protein>
    <recommendedName>
        <fullName evidence="3">FAD:protein FMN transferase</fullName>
        <ecNumber evidence="2">2.7.1.180</ecNumber>
    </recommendedName>
    <alternativeName>
        <fullName evidence="9">Flavin transferase</fullName>
    </alternativeName>
</protein>
<accession>A0ABY4RIL0</accession>
<comment type="catalytic activity">
    <reaction evidence="10">
        <text>L-threonyl-[protein] + FAD = FMN-L-threonyl-[protein] + AMP + H(+)</text>
        <dbReference type="Rhea" id="RHEA:36847"/>
        <dbReference type="Rhea" id="RHEA-COMP:11060"/>
        <dbReference type="Rhea" id="RHEA-COMP:11061"/>
        <dbReference type="ChEBI" id="CHEBI:15378"/>
        <dbReference type="ChEBI" id="CHEBI:30013"/>
        <dbReference type="ChEBI" id="CHEBI:57692"/>
        <dbReference type="ChEBI" id="CHEBI:74257"/>
        <dbReference type="ChEBI" id="CHEBI:456215"/>
        <dbReference type="EC" id="2.7.1.180"/>
    </reaction>
</comment>
<evidence type="ECO:0000256" key="3">
    <source>
        <dbReference type="ARBA" id="ARBA00016337"/>
    </source>
</evidence>
<keyword evidence="8" id="KW-0460">Magnesium</keyword>
<evidence type="ECO:0000256" key="7">
    <source>
        <dbReference type="ARBA" id="ARBA00022827"/>
    </source>
</evidence>
<reference evidence="11" key="1">
    <citation type="submission" date="2018-02" db="EMBL/GenBank/DDBJ databases">
        <authorList>
            <person name="Kim S.-K."/>
            <person name="Jung H.-I."/>
            <person name="Lee S.-W."/>
        </authorList>
    </citation>
    <scope>NUCLEOTIDE SEQUENCE</scope>
    <source>
        <strain evidence="11">SK3146</strain>
    </source>
</reference>
<dbReference type="RefSeq" id="WP_249864195.1">
    <property type="nucleotide sequence ID" value="NZ_CP027059.1"/>
</dbReference>
<dbReference type="Proteomes" id="UP001057134">
    <property type="component" value="Chromosome"/>
</dbReference>